<comment type="caution">
    <text evidence="2">The sequence shown here is derived from an EMBL/GenBank/DDBJ whole genome shotgun (WGS) entry which is preliminary data.</text>
</comment>
<reference evidence="2 3" key="1">
    <citation type="journal article" date="2019" name="Int. J. Syst. Evol. Microbiol.">
        <title>The Global Catalogue of Microorganisms (GCM) 10K type strain sequencing project: providing services to taxonomists for standard genome sequencing and annotation.</title>
        <authorList>
            <consortium name="The Broad Institute Genomics Platform"/>
            <consortium name="The Broad Institute Genome Sequencing Center for Infectious Disease"/>
            <person name="Wu L."/>
            <person name="Ma J."/>
        </authorList>
    </citation>
    <scope>NUCLEOTIDE SEQUENCE [LARGE SCALE GENOMIC DNA]</scope>
    <source>
        <strain evidence="2 3">JCM 14924</strain>
    </source>
</reference>
<dbReference type="Proteomes" id="UP001501391">
    <property type="component" value="Unassembled WGS sequence"/>
</dbReference>
<dbReference type="Pfam" id="PF00583">
    <property type="entry name" value="Acetyltransf_1"/>
    <property type="match status" value="1"/>
</dbReference>
<evidence type="ECO:0000259" key="1">
    <source>
        <dbReference type="PROSITE" id="PS51186"/>
    </source>
</evidence>
<evidence type="ECO:0000313" key="3">
    <source>
        <dbReference type="Proteomes" id="UP001501391"/>
    </source>
</evidence>
<dbReference type="InterPro" id="IPR016181">
    <property type="entry name" value="Acyl_CoA_acyltransferase"/>
</dbReference>
<dbReference type="RefSeq" id="WP_346163096.1">
    <property type="nucleotide sequence ID" value="NZ_BAAAOQ010000012.1"/>
</dbReference>
<dbReference type="PROSITE" id="PS51186">
    <property type="entry name" value="GNAT"/>
    <property type="match status" value="1"/>
</dbReference>
<dbReference type="CDD" id="cd04301">
    <property type="entry name" value="NAT_SF"/>
    <property type="match status" value="1"/>
</dbReference>
<evidence type="ECO:0000313" key="2">
    <source>
        <dbReference type="EMBL" id="GAA2197748.1"/>
    </source>
</evidence>
<dbReference type="EMBL" id="BAAAOQ010000012">
    <property type="protein sequence ID" value="GAA2197748.1"/>
    <property type="molecule type" value="Genomic_DNA"/>
</dbReference>
<dbReference type="Gene3D" id="3.40.630.30">
    <property type="match status" value="1"/>
</dbReference>
<keyword evidence="3" id="KW-1185">Reference proteome</keyword>
<organism evidence="2 3">
    <name type="scientific">Streptomyces bangladeshensis</name>
    <dbReference type="NCBI Taxonomy" id="295352"/>
    <lineage>
        <taxon>Bacteria</taxon>
        <taxon>Bacillati</taxon>
        <taxon>Actinomycetota</taxon>
        <taxon>Actinomycetes</taxon>
        <taxon>Kitasatosporales</taxon>
        <taxon>Streptomycetaceae</taxon>
        <taxon>Streptomyces</taxon>
    </lineage>
</organism>
<dbReference type="SUPFAM" id="SSF55729">
    <property type="entry name" value="Acyl-CoA N-acyltransferases (Nat)"/>
    <property type="match status" value="1"/>
</dbReference>
<name>A0ABN3BLS2_9ACTN</name>
<proteinExistence type="predicted"/>
<feature type="domain" description="N-acetyltransferase" evidence="1">
    <location>
        <begin position="32"/>
        <end position="171"/>
    </location>
</feature>
<accession>A0ABN3BLS2</accession>
<gene>
    <name evidence="2" type="ORF">GCM10009787_37500</name>
</gene>
<protein>
    <recommendedName>
        <fullName evidence="1">N-acetyltransferase domain-containing protein</fullName>
    </recommendedName>
</protein>
<sequence length="171" mass="19042">MTVHWVKLELDVAAFDAPRFERYVSRCRADGIRLATLAELGDTPEHRRALYDLNKECSADIPERGEFYSFEEYAERRFEAAGYDPRGVVIALDGETWVGMAATSVHGDFVFNEMTGVRAGYRGRGIAIAMKTLGLEFAKQCGAATVRTFHHPANASAIAMNRRMGFVDAED</sequence>
<dbReference type="InterPro" id="IPR000182">
    <property type="entry name" value="GNAT_dom"/>
</dbReference>